<protein>
    <recommendedName>
        <fullName evidence="1">Fungal lipase-type domain-containing protein</fullName>
    </recommendedName>
</protein>
<name>A0A5R9GE13_9PROT</name>
<proteinExistence type="predicted"/>
<evidence type="ECO:0000313" key="3">
    <source>
        <dbReference type="Proteomes" id="UP000306585"/>
    </source>
</evidence>
<dbReference type="Proteomes" id="UP000306585">
    <property type="component" value="Unassembled WGS sequence"/>
</dbReference>
<dbReference type="AlphaFoldDB" id="A0A5R9GE13"/>
<dbReference type="CDD" id="cd00741">
    <property type="entry name" value="Lipase"/>
    <property type="match status" value="1"/>
</dbReference>
<sequence>MALTTEQLKFYSWMSQASYLDFQGTGSLQAQLISSQINQDKIFASEQANTFTAPAISYSFISHAPNDSSGFSATVFKSNADGSYTIAVRGTEPGLFSGFFSDLLNADVIGVALEGAAYEQAISADRYYKQLTAGTGKSVSYSQAELNMLSDMYITAYGLPVVSPGTELDTFLTTIQQDVGIADVPTDAPVNFTGHSLGGHVATLLAAMVNQCGSGVIGDVATYNAPGMGGIFNLADVSLDVQAISGHITNLIGEGGMTVTPNVGTTSGQTDLLFIETASINPVDDHSIVKLSDFLAVYDLFAKVAPGLDTDPNGLATITGILEASSSTASNSLESAVSANDDFHAAKRLAA</sequence>
<gene>
    <name evidence="2" type="ORF">FEF65_13025</name>
</gene>
<evidence type="ECO:0000259" key="1">
    <source>
        <dbReference type="Pfam" id="PF01764"/>
    </source>
</evidence>
<dbReference type="GO" id="GO:0006629">
    <property type="term" value="P:lipid metabolic process"/>
    <property type="evidence" value="ECO:0007669"/>
    <property type="project" value="InterPro"/>
</dbReference>
<dbReference type="EMBL" id="VBRY01000018">
    <property type="protein sequence ID" value="TLS65381.1"/>
    <property type="molecule type" value="Genomic_DNA"/>
</dbReference>
<dbReference type="InterPro" id="IPR029058">
    <property type="entry name" value="AB_hydrolase_fold"/>
</dbReference>
<dbReference type="Pfam" id="PF01764">
    <property type="entry name" value="Lipase_3"/>
    <property type="match status" value="1"/>
</dbReference>
<organism evidence="2 3">
    <name type="scientific">Mariprofundus erugo</name>
    <dbReference type="NCBI Taxonomy" id="2528639"/>
    <lineage>
        <taxon>Bacteria</taxon>
        <taxon>Pseudomonadati</taxon>
        <taxon>Pseudomonadota</taxon>
        <taxon>Candidatius Mariprofundia</taxon>
        <taxon>Mariprofundales</taxon>
        <taxon>Mariprofundaceae</taxon>
        <taxon>Mariprofundus</taxon>
    </lineage>
</organism>
<dbReference type="SUPFAM" id="SSF53474">
    <property type="entry name" value="alpha/beta-Hydrolases"/>
    <property type="match status" value="1"/>
</dbReference>
<dbReference type="Gene3D" id="3.40.50.1820">
    <property type="entry name" value="alpha/beta hydrolase"/>
    <property type="match status" value="1"/>
</dbReference>
<keyword evidence="3" id="KW-1185">Reference proteome</keyword>
<dbReference type="RefSeq" id="WP_138240260.1">
    <property type="nucleotide sequence ID" value="NZ_VBRY01000018.1"/>
</dbReference>
<evidence type="ECO:0000313" key="2">
    <source>
        <dbReference type="EMBL" id="TLS65381.1"/>
    </source>
</evidence>
<accession>A0A5R9GE13</accession>
<dbReference type="InterPro" id="IPR002921">
    <property type="entry name" value="Fungal_lipase-type"/>
</dbReference>
<reference evidence="2 3" key="1">
    <citation type="journal article" date="2019" name="Appl. Environ. Microbiol.">
        <title>Environmental Evidence and Genomic Insight of Iron-oxidizing Bacteria Preference Towards More Corrosion Resistant Stainless Steel at Higher Salinities.</title>
        <authorList>
            <person name="Garrison C.E."/>
            <person name="Price K.A."/>
            <person name="Field E.K."/>
        </authorList>
    </citation>
    <scope>NUCLEOTIDE SEQUENCE [LARGE SCALE GENOMIC DNA]</scope>
    <source>
        <strain evidence="2 3">P3</strain>
    </source>
</reference>
<feature type="domain" description="Fungal lipase-type" evidence="1">
    <location>
        <begin position="187"/>
        <end position="214"/>
    </location>
</feature>
<comment type="caution">
    <text evidence="2">The sequence shown here is derived from an EMBL/GenBank/DDBJ whole genome shotgun (WGS) entry which is preliminary data.</text>
</comment>